<dbReference type="EC" id="2.2.1.1" evidence="2"/>
<feature type="compositionally biased region" description="Basic residues" evidence="1">
    <location>
        <begin position="50"/>
        <end position="59"/>
    </location>
</feature>
<feature type="non-terminal residue" evidence="2">
    <location>
        <position position="1"/>
    </location>
</feature>
<name>A0A6J4R8W7_9ACTN</name>
<feature type="compositionally biased region" description="Basic residues" evidence="1">
    <location>
        <begin position="7"/>
        <end position="26"/>
    </location>
</feature>
<feature type="region of interest" description="Disordered" evidence="1">
    <location>
        <begin position="1"/>
        <end position="67"/>
    </location>
</feature>
<evidence type="ECO:0000256" key="1">
    <source>
        <dbReference type="SAM" id="MobiDB-lite"/>
    </source>
</evidence>
<evidence type="ECO:0000313" key="2">
    <source>
        <dbReference type="EMBL" id="CAA9467545.1"/>
    </source>
</evidence>
<sequence length="67" mass="7729">GRGPLARGRRRRGRPLRPRRERRRTRPLQAPGRHQDAGLGQVRGADELPRHRRSPHSRRCAGSPEKL</sequence>
<accession>A0A6J4R8W7</accession>
<dbReference type="GO" id="GO:0004802">
    <property type="term" value="F:transketolase activity"/>
    <property type="evidence" value="ECO:0007669"/>
    <property type="project" value="UniProtKB-EC"/>
</dbReference>
<dbReference type="EMBL" id="CADCVL010000071">
    <property type="protein sequence ID" value="CAA9467545.1"/>
    <property type="molecule type" value="Genomic_DNA"/>
</dbReference>
<feature type="non-terminal residue" evidence="2">
    <location>
        <position position="67"/>
    </location>
</feature>
<keyword evidence="2" id="KW-0808">Transferase</keyword>
<organism evidence="2">
    <name type="scientific">uncultured Solirubrobacteraceae bacterium</name>
    <dbReference type="NCBI Taxonomy" id="1162706"/>
    <lineage>
        <taxon>Bacteria</taxon>
        <taxon>Bacillati</taxon>
        <taxon>Actinomycetota</taxon>
        <taxon>Thermoleophilia</taxon>
        <taxon>Solirubrobacterales</taxon>
        <taxon>Solirubrobacteraceae</taxon>
        <taxon>environmental samples</taxon>
    </lineage>
</organism>
<proteinExistence type="predicted"/>
<gene>
    <name evidence="2" type="ORF">AVDCRST_MAG65-442</name>
</gene>
<reference evidence="2" key="1">
    <citation type="submission" date="2020-02" db="EMBL/GenBank/DDBJ databases">
        <authorList>
            <person name="Meier V. D."/>
        </authorList>
    </citation>
    <scope>NUCLEOTIDE SEQUENCE</scope>
    <source>
        <strain evidence="2">AVDCRST_MAG65</strain>
    </source>
</reference>
<dbReference type="AlphaFoldDB" id="A0A6J4R8W7"/>
<protein>
    <submittedName>
        <fullName evidence="2">Transketolase</fullName>
        <ecNumber evidence="2">2.2.1.1</ecNumber>
    </submittedName>
</protein>